<dbReference type="SUPFAM" id="SSF51197">
    <property type="entry name" value="Clavaminate synthase-like"/>
    <property type="match status" value="1"/>
</dbReference>
<reference evidence="2 3" key="1">
    <citation type="submission" date="2015-09" db="EMBL/GenBank/DDBJ databases">
        <title>Sorangium comparison.</title>
        <authorList>
            <person name="Zaburannyi N."/>
            <person name="Bunk B."/>
            <person name="Overmann J."/>
            <person name="Mueller R."/>
        </authorList>
    </citation>
    <scope>NUCLEOTIDE SEQUENCE [LARGE SCALE GENOMIC DNA]</scope>
    <source>
        <strain evidence="2 3">So ceGT47</strain>
    </source>
</reference>
<sequence length="329" mass="37205">MNIASGTGPAFSLTPHETSEFHRLGYAGPFTLYEPDEMKELWRRERLKLLDRSAAIYQDEAARSGVTNIANYDRHLDNGFLASHICRPEIVDRVASVLGPNVLCWRTEFFPKYPGDEGTDWHQADTFANASGSPQIVWPESEEFGGTITVWAAFTEATVDNGCLQFIPGTHRTMFYDETKRMHYDPSQINSVEKGSVRRGFFGYDYRQLQIDPSWKPEESKAVSMVMRPGQFIMFWSTLMHASHPHSGKTKDMRLGFVSRYVPTSVRIYPETEIIEEYGGKVSLEKYGAVLVSGRNEFTHNRIATSTTRGHRFVCRDITAAPAQQGALA</sequence>
<dbReference type="Pfam" id="PF05721">
    <property type="entry name" value="PhyH"/>
    <property type="match status" value="1"/>
</dbReference>
<dbReference type="Proteomes" id="UP000295781">
    <property type="component" value="Chromosome"/>
</dbReference>
<dbReference type="OrthoDB" id="9791262at2"/>
<dbReference type="RefSeq" id="WP_129346547.1">
    <property type="nucleotide sequence ID" value="NZ_CP012670.1"/>
</dbReference>
<dbReference type="EMBL" id="CP012670">
    <property type="protein sequence ID" value="AUX21195.1"/>
    <property type="molecule type" value="Genomic_DNA"/>
</dbReference>
<evidence type="ECO:0000313" key="3">
    <source>
        <dbReference type="Proteomes" id="UP000295781"/>
    </source>
</evidence>
<dbReference type="PANTHER" id="PTHR20883:SF48">
    <property type="entry name" value="ECTOINE DIOXYGENASE"/>
    <property type="match status" value="1"/>
</dbReference>
<dbReference type="InterPro" id="IPR008775">
    <property type="entry name" value="Phytyl_CoA_dOase-like"/>
</dbReference>
<dbReference type="PANTHER" id="PTHR20883">
    <property type="entry name" value="PHYTANOYL-COA DIOXYGENASE DOMAIN CONTAINING 1"/>
    <property type="match status" value="1"/>
</dbReference>
<comment type="cofactor">
    <cofactor evidence="1">
        <name>Fe(2+)</name>
        <dbReference type="ChEBI" id="CHEBI:29033"/>
    </cofactor>
</comment>
<gene>
    <name evidence="2" type="primary">cheX</name>
    <name evidence="2" type="ORF">SOCEGT47_016740</name>
</gene>
<dbReference type="GO" id="GO:0005506">
    <property type="term" value="F:iron ion binding"/>
    <property type="evidence" value="ECO:0007669"/>
    <property type="project" value="UniProtKB-ARBA"/>
</dbReference>
<name>A0A4P2PWG2_SORCE</name>
<dbReference type="InterPro" id="IPR010092">
    <property type="entry name" value="Chlorin_enz"/>
</dbReference>
<dbReference type="NCBIfam" id="TIGR01762">
    <property type="entry name" value="chlorin-enz"/>
    <property type="match status" value="1"/>
</dbReference>
<accession>A0A4P2PWG2</accession>
<dbReference type="AlphaFoldDB" id="A0A4P2PWG2"/>
<evidence type="ECO:0000256" key="1">
    <source>
        <dbReference type="ARBA" id="ARBA00001954"/>
    </source>
</evidence>
<dbReference type="GO" id="GO:0016706">
    <property type="term" value="F:2-oxoglutarate-dependent dioxygenase activity"/>
    <property type="evidence" value="ECO:0007669"/>
    <property type="project" value="UniProtKB-ARBA"/>
</dbReference>
<protein>
    <submittedName>
        <fullName evidence="2">Chemotaxis protein CheX</fullName>
    </submittedName>
</protein>
<dbReference type="Gene3D" id="2.60.120.620">
    <property type="entry name" value="q2cbj1_9rhob like domain"/>
    <property type="match status" value="1"/>
</dbReference>
<organism evidence="2 3">
    <name type="scientific">Sorangium cellulosum</name>
    <name type="common">Polyangium cellulosum</name>
    <dbReference type="NCBI Taxonomy" id="56"/>
    <lineage>
        <taxon>Bacteria</taxon>
        <taxon>Pseudomonadati</taxon>
        <taxon>Myxococcota</taxon>
        <taxon>Polyangia</taxon>
        <taxon>Polyangiales</taxon>
        <taxon>Polyangiaceae</taxon>
        <taxon>Sorangium</taxon>
    </lineage>
</organism>
<proteinExistence type="predicted"/>
<evidence type="ECO:0000313" key="2">
    <source>
        <dbReference type="EMBL" id="AUX21195.1"/>
    </source>
</evidence>